<proteinExistence type="predicted"/>
<gene>
    <name evidence="2" type="ORF">LCGC14_2848880</name>
</gene>
<dbReference type="InterPro" id="IPR056906">
    <property type="entry name" value="ORF2/G2P_dom"/>
</dbReference>
<accession>A0A0F8Y983</accession>
<feature type="domain" description="Replication-associated protein ORF2/G2P" evidence="1">
    <location>
        <begin position="60"/>
        <end position="159"/>
    </location>
</feature>
<feature type="non-terminal residue" evidence="2">
    <location>
        <position position="1"/>
    </location>
</feature>
<name>A0A0F8Y983_9ZZZZ</name>
<protein>
    <recommendedName>
        <fullName evidence="1">Replication-associated protein ORF2/G2P domain-containing protein</fullName>
    </recommendedName>
</protein>
<evidence type="ECO:0000313" key="2">
    <source>
        <dbReference type="EMBL" id="KKK77908.1"/>
    </source>
</evidence>
<reference evidence="2" key="1">
    <citation type="journal article" date="2015" name="Nature">
        <title>Complex archaea that bridge the gap between prokaryotes and eukaryotes.</title>
        <authorList>
            <person name="Spang A."/>
            <person name="Saw J.H."/>
            <person name="Jorgensen S.L."/>
            <person name="Zaremba-Niedzwiedzka K."/>
            <person name="Martijn J."/>
            <person name="Lind A.E."/>
            <person name="van Eijk R."/>
            <person name="Schleper C."/>
            <person name="Guy L."/>
            <person name="Ettema T.J."/>
        </authorList>
    </citation>
    <scope>NUCLEOTIDE SEQUENCE</scope>
</reference>
<comment type="caution">
    <text evidence="2">The sequence shown here is derived from an EMBL/GenBank/DDBJ whole genome shotgun (WGS) entry which is preliminary data.</text>
</comment>
<organism evidence="2">
    <name type="scientific">marine sediment metagenome</name>
    <dbReference type="NCBI Taxonomy" id="412755"/>
    <lineage>
        <taxon>unclassified sequences</taxon>
        <taxon>metagenomes</taxon>
        <taxon>ecological metagenomes</taxon>
    </lineage>
</organism>
<dbReference type="EMBL" id="LAZR01054732">
    <property type="protein sequence ID" value="KKK77908.1"/>
    <property type="molecule type" value="Genomic_DNA"/>
</dbReference>
<dbReference type="Pfam" id="PF23343">
    <property type="entry name" value="REP_ORF2-G2P"/>
    <property type="match status" value="1"/>
</dbReference>
<sequence length="232" mass="26528">AEPSKRRCLSPKGWMRIRCLHGSTIWKPLRCKRCPPCIRHRSRALAARLIASTALVDKPAFLTLTSPSNTSWPELMRSFGNFLHYLKRQNPSLAYAAIKEVGHHTGMKHLHVILINWNYIPQKQLSLLWAHYSKAPIVHIARISSREVYLYVAKYAAKQMPLWKKCVTFSKNWPKPAWNPPEMYVEKADGPPANADQMQELEDGTLIEKIVPGCDCFTCKSKPPPLPPPQRN</sequence>
<dbReference type="AlphaFoldDB" id="A0A0F8Y983"/>
<evidence type="ECO:0000259" key="1">
    <source>
        <dbReference type="Pfam" id="PF23343"/>
    </source>
</evidence>